<sequence length="173" mass="19810">MLDQALGLFDHHLGDLDVAHRGLVEGRRHHLALHRTLHVGDFFRAFVDQKHDQIAVRMIGGDRVRDVLHQHRLAGARRRHDQRALALADRRDDVDHAGRQVLLGGILKLHAETLIGKQRREVVEIDLVLRLFRVFEIERVDLQQREIAFAFLRAADVAFDRVAGAQAETADLR</sequence>
<dbReference type="Proteomes" id="UP000287033">
    <property type="component" value="Unassembled WGS sequence"/>
</dbReference>
<protein>
    <submittedName>
        <fullName evidence="1">Uncharacterized protein</fullName>
    </submittedName>
</protein>
<reference evidence="1 2" key="1">
    <citation type="journal article" date="2018" name="Nat. Ecol. Evol.">
        <title>Shark genomes provide insights into elasmobranch evolution and the origin of vertebrates.</title>
        <authorList>
            <person name="Hara Y"/>
            <person name="Yamaguchi K"/>
            <person name="Onimaru K"/>
            <person name="Kadota M"/>
            <person name="Koyanagi M"/>
            <person name="Keeley SD"/>
            <person name="Tatsumi K"/>
            <person name="Tanaka K"/>
            <person name="Motone F"/>
            <person name="Kageyama Y"/>
            <person name="Nozu R"/>
            <person name="Adachi N"/>
            <person name="Nishimura O"/>
            <person name="Nakagawa R"/>
            <person name="Tanegashima C"/>
            <person name="Kiyatake I"/>
            <person name="Matsumoto R"/>
            <person name="Murakumo K"/>
            <person name="Nishida K"/>
            <person name="Terakita A"/>
            <person name="Kuratani S"/>
            <person name="Sato K"/>
            <person name="Hyodo S Kuraku.S."/>
        </authorList>
    </citation>
    <scope>NUCLEOTIDE SEQUENCE [LARGE SCALE GENOMIC DNA]</scope>
</reference>
<feature type="non-terminal residue" evidence="1">
    <location>
        <position position="173"/>
    </location>
</feature>
<organism evidence="1 2">
    <name type="scientific">Chiloscyllium punctatum</name>
    <name type="common">Brownbanded bambooshark</name>
    <name type="synonym">Hemiscyllium punctatum</name>
    <dbReference type="NCBI Taxonomy" id="137246"/>
    <lineage>
        <taxon>Eukaryota</taxon>
        <taxon>Metazoa</taxon>
        <taxon>Chordata</taxon>
        <taxon>Craniata</taxon>
        <taxon>Vertebrata</taxon>
        <taxon>Chondrichthyes</taxon>
        <taxon>Elasmobranchii</taxon>
        <taxon>Galeomorphii</taxon>
        <taxon>Galeoidea</taxon>
        <taxon>Orectolobiformes</taxon>
        <taxon>Hemiscylliidae</taxon>
        <taxon>Chiloscyllium</taxon>
    </lineage>
</organism>
<evidence type="ECO:0000313" key="1">
    <source>
        <dbReference type="EMBL" id="GCC49017.1"/>
    </source>
</evidence>
<comment type="caution">
    <text evidence="1">The sequence shown here is derived from an EMBL/GenBank/DDBJ whole genome shotgun (WGS) entry which is preliminary data.</text>
</comment>
<name>A0A401U295_CHIPU</name>
<proteinExistence type="predicted"/>
<gene>
    <name evidence="1" type="ORF">chiPu_0033059</name>
</gene>
<dbReference type="AlphaFoldDB" id="A0A401U295"/>
<dbReference type="EMBL" id="BEZZ01253316">
    <property type="protein sequence ID" value="GCC49017.1"/>
    <property type="molecule type" value="Genomic_DNA"/>
</dbReference>
<evidence type="ECO:0000313" key="2">
    <source>
        <dbReference type="Proteomes" id="UP000287033"/>
    </source>
</evidence>
<accession>A0A401U295</accession>
<keyword evidence="2" id="KW-1185">Reference proteome</keyword>